<proteinExistence type="predicted"/>
<dbReference type="RefSeq" id="WP_307049696.1">
    <property type="nucleotide sequence ID" value="NZ_JAUSYA010000001.1"/>
</dbReference>
<keyword evidence="2" id="KW-1185">Reference proteome</keyword>
<sequence>MRLKALRDTRLHLSDPASVGAFAERLIERSTESDKLFRTSIENDFHKMRDLASTRRLEVITPETGQFRRSSLLYPCGDVRERVGRRIRADRLIQVQVLNLNS</sequence>
<protein>
    <submittedName>
        <fullName evidence="1">Uncharacterized protein</fullName>
    </submittedName>
</protein>
<reference evidence="1 2" key="1">
    <citation type="submission" date="2023-07" db="EMBL/GenBank/DDBJ databases">
        <title>Comparative genomics of wheat-associated soil bacteria to identify genetic determinants of phenazine resistance.</title>
        <authorList>
            <person name="Mouncey N."/>
        </authorList>
    </citation>
    <scope>NUCLEOTIDE SEQUENCE [LARGE SCALE GENOMIC DNA]</scope>
    <source>
        <strain evidence="1 2">W4I19-2</strain>
    </source>
</reference>
<name>A0ABU0QE09_STRAH</name>
<evidence type="ECO:0000313" key="2">
    <source>
        <dbReference type="Proteomes" id="UP001243364"/>
    </source>
</evidence>
<organism evidence="1 2">
    <name type="scientific">Streptomyces achromogenes</name>
    <dbReference type="NCBI Taxonomy" id="67255"/>
    <lineage>
        <taxon>Bacteria</taxon>
        <taxon>Bacillati</taxon>
        <taxon>Actinomycetota</taxon>
        <taxon>Actinomycetes</taxon>
        <taxon>Kitasatosporales</taxon>
        <taxon>Streptomycetaceae</taxon>
        <taxon>Streptomyces</taxon>
    </lineage>
</organism>
<gene>
    <name evidence="1" type="ORF">QFZ56_007861</name>
</gene>
<accession>A0ABU0QE09</accession>
<dbReference type="Proteomes" id="UP001243364">
    <property type="component" value="Unassembled WGS sequence"/>
</dbReference>
<comment type="caution">
    <text evidence="1">The sequence shown here is derived from an EMBL/GenBank/DDBJ whole genome shotgun (WGS) entry which is preliminary data.</text>
</comment>
<dbReference type="EMBL" id="JAUSYA010000001">
    <property type="protein sequence ID" value="MDQ0688898.1"/>
    <property type="molecule type" value="Genomic_DNA"/>
</dbReference>
<evidence type="ECO:0000313" key="1">
    <source>
        <dbReference type="EMBL" id="MDQ0688898.1"/>
    </source>
</evidence>